<feature type="region of interest" description="Disordered" evidence="1">
    <location>
        <begin position="406"/>
        <end position="434"/>
    </location>
</feature>
<protein>
    <submittedName>
        <fullName evidence="3">Uncharacterized protein LOC118277285</fullName>
    </submittedName>
</protein>
<dbReference type="RefSeq" id="XP_050552576.1">
    <property type="nucleotide sequence ID" value="XM_050696619.1"/>
</dbReference>
<feature type="compositionally biased region" description="Polar residues" evidence="1">
    <location>
        <begin position="1495"/>
        <end position="1510"/>
    </location>
</feature>
<dbReference type="GeneID" id="118277285"/>
<feature type="region of interest" description="Disordered" evidence="1">
    <location>
        <begin position="498"/>
        <end position="522"/>
    </location>
</feature>
<feature type="compositionally biased region" description="Low complexity" evidence="1">
    <location>
        <begin position="1453"/>
        <end position="1465"/>
    </location>
</feature>
<feature type="compositionally biased region" description="Basic and acidic residues" evidence="1">
    <location>
        <begin position="459"/>
        <end position="474"/>
    </location>
</feature>
<feature type="region of interest" description="Disordered" evidence="1">
    <location>
        <begin position="589"/>
        <end position="613"/>
    </location>
</feature>
<evidence type="ECO:0000313" key="3">
    <source>
        <dbReference type="RefSeq" id="XP_050552576.1"/>
    </source>
</evidence>
<dbReference type="Proteomes" id="UP000829999">
    <property type="component" value="Chromosome 10"/>
</dbReference>
<feature type="compositionally biased region" description="Polar residues" evidence="1">
    <location>
        <begin position="1919"/>
        <end position="1940"/>
    </location>
</feature>
<organism evidence="2 3">
    <name type="scientific">Spodoptera frugiperda</name>
    <name type="common">Fall armyworm</name>
    <dbReference type="NCBI Taxonomy" id="7108"/>
    <lineage>
        <taxon>Eukaryota</taxon>
        <taxon>Metazoa</taxon>
        <taxon>Ecdysozoa</taxon>
        <taxon>Arthropoda</taxon>
        <taxon>Hexapoda</taxon>
        <taxon>Insecta</taxon>
        <taxon>Pterygota</taxon>
        <taxon>Neoptera</taxon>
        <taxon>Endopterygota</taxon>
        <taxon>Lepidoptera</taxon>
        <taxon>Glossata</taxon>
        <taxon>Ditrysia</taxon>
        <taxon>Noctuoidea</taxon>
        <taxon>Noctuidae</taxon>
        <taxon>Amphipyrinae</taxon>
        <taxon>Spodoptera</taxon>
    </lineage>
</organism>
<feature type="region of interest" description="Disordered" evidence="1">
    <location>
        <begin position="1572"/>
        <end position="1611"/>
    </location>
</feature>
<keyword evidence="2" id="KW-1185">Reference proteome</keyword>
<feature type="region of interest" description="Disordered" evidence="1">
    <location>
        <begin position="1985"/>
        <end position="2008"/>
    </location>
</feature>
<feature type="region of interest" description="Disordered" evidence="1">
    <location>
        <begin position="1129"/>
        <end position="1157"/>
    </location>
</feature>
<feature type="compositionally biased region" description="Polar residues" evidence="1">
    <location>
        <begin position="1584"/>
        <end position="1611"/>
    </location>
</feature>
<feature type="compositionally biased region" description="Polar residues" evidence="1">
    <location>
        <begin position="512"/>
        <end position="522"/>
    </location>
</feature>
<feature type="region of interest" description="Disordered" evidence="1">
    <location>
        <begin position="1879"/>
        <end position="1961"/>
    </location>
</feature>
<feature type="compositionally biased region" description="Polar residues" evidence="1">
    <location>
        <begin position="420"/>
        <end position="434"/>
    </location>
</feature>
<accession>A0A9R0DTF7</accession>
<feature type="compositionally biased region" description="Basic and acidic residues" evidence="1">
    <location>
        <begin position="264"/>
        <end position="289"/>
    </location>
</feature>
<feature type="region of interest" description="Disordered" evidence="1">
    <location>
        <begin position="243"/>
        <end position="314"/>
    </location>
</feature>
<dbReference type="OrthoDB" id="7492362at2759"/>
<reference evidence="3" key="1">
    <citation type="submission" date="2025-08" db="UniProtKB">
        <authorList>
            <consortium name="RefSeq"/>
        </authorList>
    </citation>
    <scope>IDENTIFICATION</scope>
    <source>
        <tissue evidence="3">Whole larval tissue</tissue>
    </source>
</reference>
<feature type="compositionally biased region" description="Acidic residues" evidence="1">
    <location>
        <begin position="1991"/>
        <end position="2002"/>
    </location>
</feature>
<gene>
    <name evidence="3" type="primary">LOC118277285</name>
</gene>
<feature type="region of interest" description="Disordered" evidence="1">
    <location>
        <begin position="1446"/>
        <end position="1472"/>
    </location>
</feature>
<proteinExistence type="predicted"/>
<evidence type="ECO:0000313" key="2">
    <source>
        <dbReference type="Proteomes" id="UP000829999"/>
    </source>
</evidence>
<feature type="region of interest" description="Disordered" evidence="1">
    <location>
        <begin position="1623"/>
        <end position="1647"/>
    </location>
</feature>
<feature type="compositionally biased region" description="Basic residues" evidence="1">
    <location>
        <begin position="1879"/>
        <end position="1892"/>
    </location>
</feature>
<sequence>MDDRKTKGNKAVLELDRFKRRLIRSVSRLLLRDKKPEKEVWEILKRDTGCNCKLLWSRMRALTMKKLERHLIAEDRTHRVPRRAQMNLIDWMMVDLVLVHQDLDFIGQELNLPENFSAMDELFELVNLYKIEGLKGEDLAEAWSSATLHYNRNGHQCSPMLLQRRWYQMKTITRNKFYNYWYAYKGCIKRLHVAQPFTPTNLERAIGKTYKDLITTPFPSWEELIEQRMVTLPEEFERKMMELAGLPTHSRRDSYDDESDLELVEPRIETIDLRQESDDTPKDETKNDETLPQIVKIKQEPPDPDLEPEPQPEIPKKSIYEEVLESTLKENQVIDAMLTKGYFDAYNDKSDEVEVDLEEKQEMMMPQITGVFCNVSEGNLDNYSGTDKNTLPTDDEIDKDTAKLDDTATGTTEDDVQPVTVDNQTPTVDNQTPTVDVGGRVEIVEEENDVIQLDDVDKDSDVGDKVDDLTQKDGDLTDKVTTDDVTDRNIESKTVAVQDGNDTVGVDKDDLTTTPTSNDKTNATVLVEEEDTQNKNDKVFEETQTTEAVPPVTENEILSKNPMLKAMLDPTDSETDKDVEIIEDGNSSKPVVITDSEDEPHSDPVEPMDTTLDHNDMVTPVIAENKVSEVIEDDETVNKGVDSKANVKVDALNFSFGELPQEFSFVDDGIELADDGIAFDDYDDHVDIKIEPETEEPKIDPKLLLVPVVYVTRLDDLNIFRKQPFKQIRSKDIIDALIIKNRPIKQEKPSEVKQEPEDIIQDTPITPVDDNVESMSTDEDSNDIVIPENVKVKPTSYLLQKPRSRSYNPIQLCKNPDFNTRLKRLNVGFFKSLRNRALIKHCKPLTIDISKAFETKLINGTLYLKPESKDDNVKIEITDDSEIVQNATVVPSAMIAQSLIDNTKTADILPLIRDVEIAPKPVEHERNTRINLPDISEIRRINQRLLTAEITPIQMQNKTFQAPVTLISPEPSQSPSVISSPSSDVAVVDTVASENSSSHLVNSRPESSTWGHIGYIRGRARGSYNARRMMQSRIKSRPFKSHTTVSWLSKSNDPNLISREQETTLLTLDTLNKMLSILGETDIPLDTQKKQKADNKNEKKIDKGNQIANIGTQDENKIDTDVCKPRINVKSAENGPRPYKPRKKQEMGTMTDSTGGKAPTKKGRYCCWSRQRMLHMLFRKKRLPEHGCRDGNCICCCRQLLLSYIAQDEKMKSAQRTVAPIDDANDKAMTECAEAASACANLTKDVPEDVNKQVGPAVTKVAASRITLPMIQAHPLSTSELTLTKSESLKTYPNSVAKKPDQPTLTKSGKPFKPPKFLKEKLIFLNSKHISEKPTKNPIYLGKNKVLMTTVKFPWNLKLFEETKQALASTLTVPAGVSLVCLPDGTISYSIDNVHVKALDLALMPSIIATVQMHMNNALLQQQQQTQAQQPVQPTVNSNEVIDLVDDEDEGNNKSQDTNNSNNTNEIGKDVNMTETTCIQESSLEKMPVVTEAQSVQTALSRTDAQSQEVTIEKESNQSDPPNMTSEIQLQATSLENENLNMSESTDDQIKLGPTNQGESIEAAQELRIEPGQPKANEGKPEQEQAQPGSSSQVESVTITQELLTDPEQPNQSLICHETTPIEMQSQSDPPTENAVDPEQNTQQPKKTKNILSDLMEMSGIFDDDVAPAPQETVPVPAPQQTLPVTVQQEPLFTPAPAPPSILSQMVASAQSVIQPAAKLQGTILGPIPNNYLSCQPLIKTPLGDLSPITSLYELKYACANKGIFFKLDFDTGYLVPINVCLKAPVKQTPKVVAEKAVIDLTSEAKSDQPQPIPKKNITLLSPKKGLVTPVTLTPIPTAAVTSPIKPCSLLKVGIPSILRRINSDNKCQENINTWIKARGGKRHKQKRKQHLQQHELSDSEDNVVPPPSKKASKRVKSTDTQEPSASTSRVQEDVTTVYDSSDDEPLSKMAKLKREEEKKRTTRIVIDLPSMEEHEQFDDNLDTEEHIPELDEEHSSDDNEENCILGV</sequence>
<feature type="region of interest" description="Disordered" evidence="1">
    <location>
        <begin position="1495"/>
        <end position="1525"/>
    </location>
</feature>
<name>A0A9R0DTF7_SPOFR</name>
<evidence type="ECO:0000256" key="1">
    <source>
        <dbReference type="SAM" id="MobiDB-lite"/>
    </source>
</evidence>
<feature type="region of interest" description="Disordered" evidence="1">
    <location>
        <begin position="454"/>
        <end position="474"/>
    </location>
</feature>